<dbReference type="PANTHER" id="PTHR30572:SF4">
    <property type="entry name" value="ABC TRANSPORTER PERMEASE YTRF"/>
    <property type="match status" value="1"/>
</dbReference>
<keyword evidence="2" id="KW-1003">Cell membrane</keyword>
<reference evidence="10 11" key="1">
    <citation type="journal article" date="2016" name="Nat. Commun.">
        <title>Thousands of microbial genomes shed light on interconnected biogeochemical processes in an aquifer system.</title>
        <authorList>
            <person name="Anantharaman K."/>
            <person name="Brown C.T."/>
            <person name="Hug L.A."/>
            <person name="Sharon I."/>
            <person name="Castelle C.J."/>
            <person name="Probst A.J."/>
            <person name="Thomas B.C."/>
            <person name="Singh A."/>
            <person name="Wilkins M.J."/>
            <person name="Karaoz U."/>
            <person name="Brodie E.L."/>
            <person name="Williams K.H."/>
            <person name="Hubbard S.S."/>
            <person name="Banfield J.F."/>
        </authorList>
    </citation>
    <scope>NUCLEOTIDE SEQUENCE [LARGE SCALE GENOMIC DNA]</scope>
</reference>
<dbReference type="Proteomes" id="UP000178367">
    <property type="component" value="Unassembled WGS sequence"/>
</dbReference>
<evidence type="ECO:0000313" key="11">
    <source>
        <dbReference type="Proteomes" id="UP000178367"/>
    </source>
</evidence>
<evidence type="ECO:0000259" key="8">
    <source>
        <dbReference type="Pfam" id="PF02687"/>
    </source>
</evidence>
<keyword evidence="5 7" id="KW-0472">Membrane</keyword>
<keyword evidence="3 7" id="KW-0812">Transmembrane</keyword>
<dbReference type="Pfam" id="PF02687">
    <property type="entry name" value="FtsX"/>
    <property type="match status" value="1"/>
</dbReference>
<organism evidence="10 11">
    <name type="scientific">Candidatus Falkowbacteria bacterium RIFOXYA2_FULL_47_19</name>
    <dbReference type="NCBI Taxonomy" id="1797994"/>
    <lineage>
        <taxon>Bacteria</taxon>
        <taxon>Candidatus Falkowiibacteriota</taxon>
    </lineage>
</organism>
<feature type="transmembrane region" description="Helical" evidence="7">
    <location>
        <begin position="21"/>
        <end position="41"/>
    </location>
</feature>
<evidence type="ECO:0000256" key="7">
    <source>
        <dbReference type="SAM" id="Phobius"/>
    </source>
</evidence>
<evidence type="ECO:0008006" key="12">
    <source>
        <dbReference type="Google" id="ProtNLM"/>
    </source>
</evidence>
<dbReference type="GO" id="GO:0005886">
    <property type="term" value="C:plasma membrane"/>
    <property type="evidence" value="ECO:0007669"/>
    <property type="project" value="UniProtKB-SubCell"/>
</dbReference>
<evidence type="ECO:0000259" key="9">
    <source>
        <dbReference type="Pfam" id="PF12704"/>
    </source>
</evidence>
<name>A0A1F5SHE8_9BACT</name>
<feature type="domain" description="ABC3 transporter permease C-terminal" evidence="8">
    <location>
        <begin position="279"/>
        <end position="396"/>
    </location>
</feature>
<feature type="transmembrane region" description="Helical" evidence="7">
    <location>
        <begin position="321"/>
        <end position="350"/>
    </location>
</feature>
<accession>A0A1F5SHE8</accession>
<evidence type="ECO:0000256" key="4">
    <source>
        <dbReference type="ARBA" id="ARBA00022989"/>
    </source>
</evidence>
<keyword evidence="4 7" id="KW-1133">Transmembrane helix</keyword>
<comment type="subcellular location">
    <subcellularLocation>
        <location evidence="1">Cell membrane</location>
        <topology evidence="1">Multi-pass membrane protein</topology>
    </subcellularLocation>
</comment>
<evidence type="ECO:0000256" key="5">
    <source>
        <dbReference type="ARBA" id="ARBA00023136"/>
    </source>
</evidence>
<evidence type="ECO:0000256" key="1">
    <source>
        <dbReference type="ARBA" id="ARBA00004651"/>
    </source>
</evidence>
<dbReference type="InterPro" id="IPR003838">
    <property type="entry name" value="ABC3_permease_C"/>
</dbReference>
<proteinExistence type="inferred from homology"/>
<dbReference type="STRING" id="1797994.A2227_05695"/>
<feature type="transmembrane region" description="Helical" evidence="7">
    <location>
        <begin position="362"/>
        <end position="386"/>
    </location>
</feature>
<sequence>MNIEIIKMAFEALLGNKLRAALSMLGIIIGVTTVIAVFAVGQGAQNAVNAQFQNLSANSIIIMGMFGRGATQSSKLTTADARAIMEKAEHVKSAAGSIMGNLSASYGSESGSYSVIGADANYFSISNLKLGSGRFFEEADVDSKAMAAVIGSDVVAALFPDGGNPVGSTITVGGKRLEVIGTIEEVGSNIGRMSPDEAIIVPDTTAQKSLLGDRGQVMINAQSDTVDNITIATEEITAILRAEHKLKVGAEDDFRIMDAGSMIGAAQSAATLMTVLLTAIAAITLLVSGIGIMNVMFVTVAERTKEIGIAKAIGGKRADILGQFLLESVAMSMIGGLIGIILGHGIIYLVNQVESLSSIITLAPSVLGVSIGFGFSVLVGVTFGFYPALKASRLDPVDALRSE</sequence>
<dbReference type="Pfam" id="PF12704">
    <property type="entry name" value="MacB_PCD"/>
    <property type="match status" value="1"/>
</dbReference>
<comment type="similarity">
    <text evidence="6">Belongs to the ABC-4 integral membrane protein family.</text>
</comment>
<dbReference type="PANTHER" id="PTHR30572">
    <property type="entry name" value="MEMBRANE COMPONENT OF TRANSPORTER-RELATED"/>
    <property type="match status" value="1"/>
</dbReference>
<dbReference type="InterPro" id="IPR050250">
    <property type="entry name" value="Macrolide_Exporter_MacB"/>
</dbReference>
<dbReference type="InterPro" id="IPR025857">
    <property type="entry name" value="MacB_PCD"/>
</dbReference>
<gene>
    <name evidence="10" type="ORF">A2227_05695</name>
</gene>
<dbReference type="GO" id="GO:0022857">
    <property type="term" value="F:transmembrane transporter activity"/>
    <property type="evidence" value="ECO:0007669"/>
    <property type="project" value="TreeGrafter"/>
</dbReference>
<evidence type="ECO:0000313" key="10">
    <source>
        <dbReference type="EMBL" id="OGF25966.1"/>
    </source>
</evidence>
<comment type="caution">
    <text evidence="10">The sequence shown here is derived from an EMBL/GenBank/DDBJ whole genome shotgun (WGS) entry which is preliminary data.</text>
</comment>
<protein>
    <recommendedName>
        <fullName evidence="12">Multidrug ABC transporter substrate-binding protein</fullName>
    </recommendedName>
</protein>
<evidence type="ECO:0000256" key="6">
    <source>
        <dbReference type="ARBA" id="ARBA00038076"/>
    </source>
</evidence>
<feature type="transmembrane region" description="Helical" evidence="7">
    <location>
        <begin position="272"/>
        <end position="300"/>
    </location>
</feature>
<feature type="domain" description="MacB-like periplasmic core" evidence="9">
    <location>
        <begin position="21"/>
        <end position="238"/>
    </location>
</feature>
<dbReference type="EMBL" id="MFGB01000018">
    <property type="protein sequence ID" value="OGF25966.1"/>
    <property type="molecule type" value="Genomic_DNA"/>
</dbReference>
<evidence type="ECO:0000256" key="3">
    <source>
        <dbReference type="ARBA" id="ARBA00022692"/>
    </source>
</evidence>
<evidence type="ECO:0000256" key="2">
    <source>
        <dbReference type="ARBA" id="ARBA00022475"/>
    </source>
</evidence>
<dbReference type="AlphaFoldDB" id="A0A1F5SHE8"/>